<protein>
    <recommendedName>
        <fullName evidence="5">PHD-type domain-containing protein</fullName>
    </recommendedName>
</protein>
<dbReference type="SUPFAM" id="SSF57903">
    <property type="entry name" value="FYVE/PHD zinc finger"/>
    <property type="match status" value="1"/>
</dbReference>
<accession>A0AA38J7V5</accession>
<dbReference type="SMART" id="SM00249">
    <property type="entry name" value="PHD"/>
    <property type="match status" value="1"/>
</dbReference>
<gene>
    <name evidence="6" type="ORF">Zmor_001660</name>
</gene>
<dbReference type="Proteomes" id="UP001168821">
    <property type="component" value="Unassembled WGS sequence"/>
</dbReference>
<comment type="caution">
    <text evidence="6">The sequence shown here is derived from an EMBL/GenBank/DDBJ whole genome shotgun (WGS) entry which is preliminary data.</text>
</comment>
<evidence type="ECO:0000256" key="1">
    <source>
        <dbReference type="ARBA" id="ARBA00022723"/>
    </source>
</evidence>
<evidence type="ECO:0000313" key="6">
    <source>
        <dbReference type="EMBL" id="KAJ3666207.1"/>
    </source>
</evidence>
<dbReference type="AlphaFoldDB" id="A0AA38J7V5"/>
<dbReference type="InterPro" id="IPR001965">
    <property type="entry name" value="Znf_PHD"/>
</dbReference>
<keyword evidence="7" id="KW-1185">Reference proteome</keyword>
<feature type="domain" description="PHD-type" evidence="5">
    <location>
        <begin position="1"/>
        <end position="57"/>
    </location>
</feature>
<keyword evidence="1" id="KW-0479">Metal-binding</keyword>
<reference evidence="6" key="1">
    <citation type="journal article" date="2023" name="G3 (Bethesda)">
        <title>Whole genome assemblies of Zophobas morio and Tenebrio molitor.</title>
        <authorList>
            <person name="Kaur S."/>
            <person name="Stinson S.A."/>
            <person name="diCenzo G.C."/>
        </authorList>
    </citation>
    <scope>NUCLEOTIDE SEQUENCE</scope>
    <source>
        <strain evidence="6">QUZm001</strain>
    </source>
</reference>
<dbReference type="InterPro" id="IPR019786">
    <property type="entry name" value="Zinc_finger_PHD-type_CS"/>
</dbReference>
<dbReference type="Pfam" id="PF00628">
    <property type="entry name" value="PHD"/>
    <property type="match status" value="1"/>
</dbReference>
<evidence type="ECO:0000259" key="5">
    <source>
        <dbReference type="PROSITE" id="PS50016"/>
    </source>
</evidence>
<dbReference type="EMBL" id="JALNTZ010000001">
    <property type="protein sequence ID" value="KAJ3666207.1"/>
    <property type="molecule type" value="Genomic_DNA"/>
</dbReference>
<dbReference type="InterPro" id="IPR011011">
    <property type="entry name" value="Znf_FYVE_PHD"/>
</dbReference>
<evidence type="ECO:0000256" key="2">
    <source>
        <dbReference type="ARBA" id="ARBA00022771"/>
    </source>
</evidence>
<dbReference type="InterPro" id="IPR019787">
    <property type="entry name" value="Znf_PHD-finger"/>
</dbReference>
<evidence type="ECO:0000313" key="7">
    <source>
        <dbReference type="Proteomes" id="UP001168821"/>
    </source>
</evidence>
<sequence>MSQCSKCRSNKKDGLVGCEGTCNKWFHYSCVNLTESDFKVLEKSKNLFFLCDGCKTSCEIVEKSHLGNLSTNIKSIDDKVGELNKTYEKQFSDMQAHFENFKSELTSSFQSQFNELKDSLAEKSIKNEETVTYASAVKQTTSIIFQPKDQSQSVATTKSEILRNVDPVKTGVSIRNTKTARNGSLIVRCDKNLDTEKIAKVAKDTLGEKYTIKQLPVINPRIRVVGITDKEITTDDLSDYIIHQNGYLFVGEPYCKVEKITPLRKDNKRFQATIEVNIATYNNIIKNGYLIVGYDDCIVYDAIDIKLFYQCCGYHHYYKQCSNKLPICPKCSGSHNVKECKCNQPNKAGA</sequence>
<name>A0AA38J7V5_9CUCU</name>
<dbReference type="PROSITE" id="PS01359">
    <property type="entry name" value="ZF_PHD_1"/>
    <property type="match status" value="1"/>
</dbReference>
<dbReference type="PROSITE" id="PS50016">
    <property type="entry name" value="ZF_PHD_2"/>
    <property type="match status" value="1"/>
</dbReference>
<dbReference type="InterPro" id="IPR013083">
    <property type="entry name" value="Znf_RING/FYVE/PHD"/>
</dbReference>
<organism evidence="6 7">
    <name type="scientific">Zophobas morio</name>
    <dbReference type="NCBI Taxonomy" id="2755281"/>
    <lineage>
        <taxon>Eukaryota</taxon>
        <taxon>Metazoa</taxon>
        <taxon>Ecdysozoa</taxon>
        <taxon>Arthropoda</taxon>
        <taxon>Hexapoda</taxon>
        <taxon>Insecta</taxon>
        <taxon>Pterygota</taxon>
        <taxon>Neoptera</taxon>
        <taxon>Endopterygota</taxon>
        <taxon>Coleoptera</taxon>
        <taxon>Polyphaga</taxon>
        <taxon>Cucujiformia</taxon>
        <taxon>Tenebrionidae</taxon>
        <taxon>Zophobas</taxon>
    </lineage>
</organism>
<evidence type="ECO:0000256" key="4">
    <source>
        <dbReference type="PROSITE-ProRule" id="PRU00146"/>
    </source>
</evidence>
<keyword evidence="2 4" id="KW-0863">Zinc-finger</keyword>
<evidence type="ECO:0000256" key="3">
    <source>
        <dbReference type="ARBA" id="ARBA00022833"/>
    </source>
</evidence>
<dbReference type="Gene3D" id="3.30.40.10">
    <property type="entry name" value="Zinc/RING finger domain, C3HC4 (zinc finger)"/>
    <property type="match status" value="1"/>
</dbReference>
<proteinExistence type="predicted"/>
<dbReference type="GO" id="GO:0008270">
    <property type="term" value="F:zinc ion binding"/>
    <property type="evidence" value="ECO:0007669"/>
    <property type="project" value="UniProtKB-KW"/>
</dbReference>
<keyword evidence="3" id="KW-0862">Zinc</keyword>